<feature type="transmembrane region" description="Helical" evidence="6">
    <location>
        <begin position="57"/>
        <end position="76"/>
    </location>
</feature>
<proteinExistence type="predicted"/>
<evidence type="ECO:0000256" key="2">
    <source>
        <dbReference type="ARBA" id="ARBA00022692"/>
    </source>
</evidence>
<dbReference type="Pfam" id="PF07690">
    <property type="entry name" value="MFS_1"/>
    <property type="match status" value="1"/>
</dbReference>
<evidence type="ECO:0000256" key="4">
    <source>
        <dbReference type="ARBA" id="ARBA00023136"/>
    </source>
</evidence>
<feature type="transmembrane region" description="Helical" evidence="6">
    <location>
        <begin position="210"/>
        <end position="229"/>
    </location>
</feature>
<dbReference type="PRINTS" id="PR01035">
    <property type="entry name" value="TCRTETA"/>
</dbReference>
<feature type="transmembrane region" description="Helical" evidence="6">
    <location>
        <begin position="376"/>
        <end position="395"/>
    </location>
</feature>
<feature type="compositionally biased region" description="Low complexity" evidence="5">
    <location>
        <begin position="482"/>
        <end position="493"/>
    </location>
</feature>
<evidence type="ECO:0000256" key="1">
    <source>
        <dbReference type="ARBA" id="ARBA00004651"/>
    </source>
</evidence>
<keyword evidence="2 6" id="KW-0812">Transmembrane</keyword>
<dbReference type="RefSeq" id="WP_380330324.1">
    <property type="nucleotide sequence ID" value="NZ_JBHYPW010000067.1"/>
</dbReference>
<comment type="caution">
    <text evidence="8">The sequence shown here is derived from an EMBL/GenBank/DDBJ whole genome shotgun (WGS) entry which is preliminary data.</text>
</comment>
<gene>
    <name evidence="8" type="ORF">ACFW6T_32555</name>
</gene>
<feature type="transmembrane region" description="Helical" evidence="6">
    <location>
        <begin position="448"/>
        <end position="470"/>
    </location>
</feature>
<feature type="transmembrane region" description="Helical" evidence="6">
    <location>
        <begin position="350"/>
        <end position="370"/>
    </location>
</feature>
<dbReference type="SUPFAM" id="SSF103473">
    <property type="entry name" value="MFS general substrate transporter"/>
    <property type="match status" value="2"/>
</dbReference>
<feature type="transmembrane region" description="Helical" evidence="6">
    <location>
        <begin position="174"/>
        <end position="198"/>
    </location>
</feature>
<dbReference type="Proteomes" id="UP001599542">
    <property type="component" value="Unassembled WGS sequence"/>
</dbReference>
<dbReference type="InterPro" id="IPR011701">
    <property type="entry name" value="MFS"/>
</dbReference>
<evidence type="ECO:0000256" key="5">
    <source>
        <dbReference type="SAM" id="MobiDB-lite"/>
    </source>
</evidence>
<evidence type="ECO:0000313" key="8">
    <source>
        <dbReference type="EMBL" id="MFE1356713.1"/>
    </source>
</evidence>
<dbReference type="PROSITE" id="PS50850">
    <property type="entry name" value="MFS"/>
    <property type="match status" value="1"/>
</dbReference>
<organism evidence="8 9">
    <name type="scientific">Kitasatospora phosalacinea</name>
    <dbReference type="NCBI Taxonomy" id="2065"/>
    <lineage>
        <taxon>Bacteria</taxon>
        <taxon>Bacillati</taxon>
        <taxon>Actinomycetota</taxon>
        <taxon>Actinomycetes</taxon>
        <taxon>Kitasatosporales</taxon>
        <taxon>Streptomycetaceae</taxon>
        <taxon>Kitasatospora</taxon>
    </lineage>
</organism>
<evidence type="ECO:0000256" key="6">
    <source>
        <dbReference type="SAM" id="Phobius"/>
    </source>
</evidence>
<feature type="transmembrane region" description="Helical" evidence="6">
    <location>
        <begin position="416"/>
        <end position="436"/>
    </location>
</feature>
<dbReference type="Gene3D" id="1.20.1720.10">
    <property type="entry name" value="Multidrug resistance protein D"/>
    <property type="match status" value="1"/>
</dbReference>
<dbReference type="PANTHER" id="PTHR23501:SF197">
    <property type="entry name" value="COMD"/>
    <property type="match status" value="1"/>
</dbReference>
<feature type="transmembrane region" description="Helical" evidence="6">
    <location>
        <begin position="88"/>
        <end position="107"/>
    </location>
</feature>
<feature type="transmembrane region" description="Helical" evidence="6">
    <location>
        <begin position="279"/>
        <end position="298"/>
    </location>
</feature>
<dbReference type="PANTHER" id="PTHR23501">
    <property type="entry name" value="MAJOR FACILITATOR SUPERFAMILY"/>
    <property type="match status" value="1"/>
</dbReference>
<keyword evidence="3 6" id="KW-1133">Transmembrane helix</keyword>
<feature type="transmembrane region" description="Helical" evidence="6">
    <location>
        <begin position="235"/>
        <end position="259"/>
    </location>
</feature>
<dbReference type="EMBL" id="JBHYPX010000100">
    <property type="protein sequence ID" value="MFE1356713.1"/>
    <property type="molecule type" value="Genomic_DNA"/>
</dbReference>
<protein>
    <submittedName>
        <fullName evidence="8">MFS transporter</fullName>
    </submittedName>
</protein>
<keyword evidence="9" id="KW-1185">Reference proteome</keyword>
<keyword evidence="4 6" id="KW-0472">Membrane</keyword>
<reference evidence="8 9" key="1">
    <citation type="submission" date="2024-09" db="EMBL/GenBank/DDBJ databases">
        <title>The Natural Products Discovery Center: Release of the First 8490 Sequenced Strains for Exploring Actinobacteria Biosynthetic Diversity.</title>
        <authorList>
            <person name="Kalkreuter E."/>
            <person name="Kautsar S.A."/>
            <person name="Yang D."/>
            <person name="Bader C.D."/>
            <person name="Teijaro C.N."/>
            <person name="Fluegel L."/>
            <person name="Davis C.M."/>
            <person name="Simpson J.R."/>
            <person name="Lauterbach L."/>
            <person name="Steele A.D."/>
            <person name="Gui C."/>
            <person name="Meng S."/>
            <person name="Li G."/>
            <person name="Viehrig K."/>
            <person name="Ye F."/>
            <person name="Su P."/>
            <person name="Kiefer A.F."/>
            <person name="Nichols A."/>
            <person name="Cepeda A.J."/>
            <person name="Yan W."/>
            <person name="Fan B."/>
            <person name="Jiang Y."/>
            <person name="Adhikari A."/>
            <person name="Zheng C.-J."/>
            <person name="Schuster L."/>
            <person name="Cowan T.M."/>
            <person name="Smanski M.J."/>
            <person name="Chevrette M.G."/>
            <person name="De Carvalho L.P.S."/>
            <person name="Shen B."/>
        </authorList>
    </citation>
    <scope>NUCLEOTIDE SEQUENCE [LARGE SCALE GENOMIC DNA]</scope>
    <source>
        <strain evidence="8 9">NPDC058753</strain>
    </source>
</reference>
<dbReference type="InterPro" id="IPR001958">
    <property type="entry name" value="Tet-R_TetA/multi-R_MdtG-like"/>
</dbReference>
<feature type="transmembrane region" description="Helical" evidence="6">
    <location>
        <begin position="21"/>
        <end position="45"/>
    </location>
</feature>
<dbReference type="CDD" id="cd17504">
    <property type="entry name" value="MFS_MMR_MDR_like"/>
    <property type="match status" value="1"/>
</dbReference>
<name>A0ABW6GVA8_9ACTN</name>
<feature type="domain" description="Major facilitator superfamily (MFS) profile" evidence="7">
    <location>
        <begin position="17"/>
        <end position="475"/>
    </location>
</feature>
<comment type="subcellular location">
    <subcellularLocation>
        <location evidence="1">Cell membrane</location>
        <topology evidence="1">Multi-pass membrane protein</topology>
    </subcellularLocation>
</comment>
<dbReference type="Gene3D" id="1.20.1250.20">
    <property type="entry name" value="MFS general substrate transporter like domains"/>
    <property type="match status" value="1"/>
</dbReference>
<evidence type="ECO:0000259" key="7">
    <source>
        <dbReference type="PROSITE" id="PS50850"/>
    </source>
</evidence>
<evidence type="ECO:0000256" key="3">
    <source>
        <dbReference type="ARBA" id="ARBA00022989"/>
    </source>
</evidence>
<feature type="transmembrane region" description="Helical" evidence="6">
    <location>
        <begin position="145"/>
        <end position="168"/>
    </location>
</feature>
<sequence length="508" mass="52122">MEHTARASGTPCEKPDVRPGALLAALLTAVGSYALMQTMVVPALPVLTRQLHAAPGTSAWLVTAFLLGSAVLTPVVSSLGSRYGNRRMLLVSLTVYLLSTLAAATAPGLGFLIAMRAVEGIGMATLPLALTVIRDRMPPRRMVSGFGLTSAMIGGGSGAGLVVGGLLIDNFSWRWMFGAEAVLILAAVVLVAMFVPAGHPRGWQAPAGRVDLLGAATLAAALASLLLGVTRGNSWGWSSTGVLGLFAAAALLLLLFGLVESRSPSPLADLRVLGHPPVLLTNLASLLLGAVPFVFYVLVPQILQTAPSVAPYGDGLSVVESGLLLLPSTVCVVIAGKATPWVRHRLGTRAPLAVSMALMTAGAAAIGVWHDRPAQIGVLFCLIGLGSGFGFAAVADLTAQLVPRTELASANGFNTVVRTVGSAVGGQLASVFLLTWTTPDTPVPSEHAYTVGFWTAAFLAAAGIVLTALLRVEPYPTPPATAAPRAGAETAHPGPAAPHRVESSARKQ</sequence>
<feature type="compositionally biased region" description="Basic and acidic residues" evidence="5">
    <location>
        <begin position="499"/>
        <end position="508"/>
    </location>
</feature>
<evidence type="ECO:0000313" key="9">
    <source>
        <dbReference type="Proteomes" id="UP001599542"/>
    </source>
</evidence>
<accession>A0ABW6GVA8</accession>
<dbReference type="InterPro" id="IPR036259">
    <property type="entry name" value="MFS_trans_sf"/>
</dbReference>
<dbReference type="InterPro" id="IPR020846">
    <property type="entry name" value="MFS_dom"/>
</dbReference>
<feature type="region of interest" description="Disordered" evidence="5">
    <location>
        <begin position="478"/>
        <end position="508"/>
    </location>
</feature>